<name>A0A8S5L160_9VIRU</name>
<evidence type="ECO:0000313" key="1">
    <source>
        <dbReference type="EMBL" id="DAD51077.1"/>
    </source>
</evidence>
<sequence length="124" mass="13127">MFTDPIVIKPTATAGDDITCPRISTGAMRAVYRNNAGSHTVTISHMTTKAGRERSTVRIDLAANAADPYNAALIRSYTGAVSITWDNPANGVGITDADMAKAITALTKFVQDATNQNKLLGKES</sequence>
<dbReference type="EMBL" id="BK013712">
    <property type="protein sequence ID" value="DAD51077.1"/>
    <property type="molecule type" value="Genomic_RNA"/>
</dbReference>
<dbReference type="RefSeq" id="YP_010770915.1">
    <property type="nucleotide sequence ID" value="NC_074430.1"/>
</dbReference>
<proteinExistence type="predicted"/>
<keyword evidence="2" id="KW-1185">Reference proteome</keyword>
<accession>A0A8S5L160</accession>
<dbReference type="GO" id="GO:0019028">
    <property type="term" value="C:viral capsid"/>
    <property type="evidence" value="ECO:0007669"/>
    <property type="project" value="UniProtKB-KW"/>
</dbReference>
<reference evidence="1" key="1">
    <citation type="submission" date="2020-09" db="EMBL/GenBank/DDBJ databases">
        <title>Leviviricetes taxonomy.</title>
        <authorList>
            <person name="Stockdale S.R."/>
            <person name="Callanan J."/>
            <person name="Adriaenssens E.M."/>
            <person name="Kuhn J.H."/>
            <person name="Rumnieks J."/>
            <person name="Shkoporov A."/>
            <person name="Draper L.A."/>
            <person name="Ross P."/>
            <person name="Hill C."/>
        </authorList>
    </citation>
    <scope>NUCLEOTIDE SEQUENCE</scope>
</reference>
<dbReference type="KEGG" id="vg:80400487"/>
<dbReference type="GeneID" id="80400487"/>
<keyword evidence="1" id="KW-0167">Capsid protein</keyword>
<protein>
    <submittedName>
        <fullName evidence="1">Coat protein</fullName>
    </submittedName>
</protein>
<evidence type="ECO:0000313" key="2">
    <source>
        <dbReference type="Proteomes" id="UP000677403"/>
    </source>
</evidence>
<keyword evidence="1" id="KW-0946">Virion</keyword>
<dbReference type="Proteomes" id="UP000677403">
    <property type="component" value="Segment"/>
</dbReference>
<organism evidence="1 2">
    <name type="scientific">ssRNA phage SRR7976299_18</name>
    <dbReference type="NCBI Taxonomy" id="2786640"/>
    <lineage>
        <taxon>Viruses</taxon>
        <taxon>Riboviria</taxon>
        <taxon>Orthornavirae</taxon>
        <taxon>Lenarviricota</taxon>
        <taxon>Leviviricetes</taxon>
        <taxon>Timlovirales</taxon>
        <taxon>Steitzviridae</taxon>
        <taxon>Hodnevirus</taxon>
        <taxon>Hodnevirus neolimenecus</taxon>
        <taxon>Mahjnavirus limenecus</taxon>
    </lineage>
</organism>
<gene>
    <name evidence="1" type="primary">SRR7976299_18_2</name>
</gene>